<dbReference type="EMBL" id="CP059271">
    <property type="protein sequence ID" value="QLQ80940.1"/>
    <property type="molecule type" value="Genomic_DNA"/>
</dbReference>
<dbReference type="CDD" id="cd02440">
    <property type="entry name" value="AdoMet_MTases"/>
    <property type="match status" value="1"/>
</dbReference>
<dbReference type="Pfam" id="PF25133">
    <property type="entry name" value="TYW2_N_2"/>
    <property type="match status" value="1"/>
</dbReference>
<comment type="subcellular location">
    <subcellularLocation>
        <location evidence="10">Mitochondrion matrix</location>
    </subcellularLocation>
    <subcellularLocation>
        <location evidence="10">Nucleus</location>
    </subcellularLocation>
    <subcellularLocation>
        <location evidence="10">Cytoplasm</location>
    </subcellularLocation>
    <text evidence="10">Predominantly in the mitochondria and in the nucleus.</text>
</comment>
<keyword evidence="8 10" id="KW-0539">Nucleus</keyword>
<dbReference type="Gene3D" id="3.30.300.110">
    <property type="entry name" value="Met-10+ protein-like domains"/>
    <property type="match status" value="1"/>
</dbReference>
<feature type="binding site" evidence="10">
    <location>
        <begin position="300"/>
        <end position="301"/>
    </location>
    <ligand>
        <name>S-adenosyl-L-methionine</name>
        <dbReference type="ChEBI" id="CHEBI:59789"/>
    </ligand>
</feature>
<dbReference type="PROSITE" id="PS51684">
    <property type="entry name" value="SAM_MT_TRM5_TYW2"/>
    <property type="match status" value="1"/>
</dbReference>
<dbReference type="Proteomes" id="UP000510647">
    <property type="component" value="Chromosome 5"/>
</dbReference>
<evidence type="ECO:0000256" key="5">
    <source>
        <dbReference type="ARBA" id="ARBA00022691"/>
    </source>
</evidence>
<dbReference type="GO" id="GO:0070901">
    <property type="term" value="P:mitochondrial tRNA methylation"/>
    <property type="evidence" value="ECO:0007669"/>
    <property type="project" value="TreeGrafter"/>
</dbReference>
<keyword evidence="2 10" id="KW-0963">Cytoplasm</keyword>
<keyword evidence="4 10" id="KW-0808">Transferase</keyword>
<evidence type="ECO:0000256" key="2">
    <source>
        <dbReference type="ARBA" id="ARBA00022490"/>
    </source>
</evidence>
<evidence type="ECO:0000256" key="4">
    <source>
        <dbReference type="ARBA" id="ARBA00022679"/>
    </source>
</evidence>
<dbReference type="HAMAP" id="MF_03152">
    <property type="entry name" value="TRM5"/>
    <property type="match status" value="1"/>
</dbReference>
<accession>A0A7H9HUB0</accession>
<evidence type="ECO:0000256" key="6">
    <source>
        <dbReference type="ARBA" id="ARBA00022694"/>
    </source>
</evidence>
<reference evidence="12 13" key="1">
    <citation type="submission" date="2020-06" db="EMBL/GenBank/DDBJ databases">
        <title>The yeast mating-type switching endonuclease HO is a domesticated member of an unorthodox homing genetic element family.</title>
        <authorList>
            <person name="Coughlan A.Y."/>
            <person name="Lombardi L."/>
            <person name="Braun-Galleani S."/>
            <person name="Martos A.R."/>
            <person name="Galeote V."/>
            <person name="Bigey F."/>
            <person name="Dequin S."/>
            <person name="Byrne K.P."/>
            <person name="Wolfe K.H."/>
        </authorList>
    </citation>
    <scope>NUCLEOTIDE SEQUENCE [LARGE SCALE GENOMIC DNA]</scope>
    <source>
        <strain evidence="12 13">CBS2947</strain>
    </source>
</reference>
<dbReference type="InterPro" id="IPR056743">
    <property type="entry name" value="TRM5-TYW2-like_MTfase"/>
</dbReference>
<feature type="binding site" evidence="10">
    <location>
        <begin position="328"/>
        <end position="329"/>
    </location>
    <ligand>
        <name>S-adenosyl-L-methionine</name>
        <dbReference type="ChEBI" id="CHEBI:59789"/>
    </ligand>
</feature>
<evidence type="ECO:0000259" key="11">
    <source>
        <dbReference type="PROSITE" id="PS51684"/>
    </source>
</evidence>
<organism evidence="12 13">
    <name type="scientific">Torulaspora globosa</name>
    <dbReference type="NCBI Taxonomy" id="48254"/>
    <lineage>
        <taxon>Eukaryota</taxon>
        <taxon>Fungi</taxon>
        <taxon>Dikarya</taxon>
        <taxon>Ascomycota</taxon>
        <taxon>Saccharomycotina</taxon>
        <taxon>Saccharomycetes</taxon>
        <taxon>Saccharomycetales</taxon>
        <taxon>Saccharomycetaceae</taxon>
        <taxon>Torulaspora</taxon>
    </lineage>
</organism>
<dbReference type="InterPro" id="IPR030382">
    <property type="entry name" value="MeTrfase_TRM5/TYW2"/>
</dbReference>
<evidence type="ECO:0000313" key="12">
    <source>
        <dbReference type="EMBL" id="QLQ80940.1"/>
    </source>
</evidence>
<dbReference type="GO" id="GO:0005759">
    <property type="term" value="C:mitochondrial matrix"/>
    <property type="evidence" value="ECO:0007669"/>
    <property type="project" value="UniProtKB-SubCell"/>
</dbReference>
<evidence type="ECO:0000313" key="13">
    <source>
        <dbReference type="Proteomes" id="UP000510647"/>
    </source>
</evidence>
<keyword evidence="6 10" id="KW-0819">tRNA processing</keyword>
<dbReference type="GO" id="GO:0005634">
    <property type="term" value="C:nucleus"/>
    <property type="evidence" value="ECO:0007669"/>
    <property type="project" value="UniProtKB-SubCell"/>
</dbReference>
<comment type="catalytic activity">
    <reaction evidence="9 10">
        <text>guanosine(37) in tRNA + S-adenosyl-L-methionine = N(1)-methylguanosine(37) in tRNA + S-adenosyl-L-homocysteine + H(+)</text>
        <dbReference type="Rhea" id="RHEA:36899"/>
        <dbReference type="Rhea" id="RHEA-COMP:10145"/>
        <dbReference type="Rhea" id="RHEA-COMP:10147"/>
        <dbReference type="ChEBI" id="CHEBI:15378"/>
        <dbReference type="ChEBI" id="CHEBI:57856"/>
        <dbReference type="ChEBI" id="CHEBI:59789"/>
        <dbReference type="ChEBI" id="CHEBI:73542"/>
        <dbReference type="ChEBI" id="CHEBI:74269"/>
        <dbReference type="EC" id="2.1.1.228"/>
    </reaction>
</comment>
<sequence length="489" mass="55883">MRIKCAQEALRSLATMSGSGINFKYKPPVNRSMRALDRSFFVSKVPLCVVRFPDPKNISIFSKKFKESILRVPRIPHVVKLDQGEGSRRSDGKTLACDNGIVAKGVLLTDTIRNIEEARVQLSSEAMSFLDQTHAEILPYEYRMDYDFWKAEEILRAVLPEEFLDEIPTGFTVVGHIAHLNLRQEFKPFASLIGQVILDKNNKIETVVDKVSSIATQFRTFPMQVIAGRDNDLVVEQKESNCVFRFDFSKVYWNSRLHTEHERVVSQFFQPGQVVCDVFAGVGPFAIPAAKKDVIVLANDLNPESFKYLKENIELNKVSPLVQPHNLDGGEFITKSFTLLTQWHNQTNGKITVPPKLSHHERKRHKKVPTPAAKELEIPLHINHFVMNLPDSSISFLHNFIGLYHNIPIQTMPFIHLHCFEKYAIDEEPTMQELHNRVHSRILSSLQTNEKILPRHQLSFHLVRKVSPTKPMFCVSFELPREVASATSL</sequence>
<keyword evidence="7 10" id="KW-0496">Mitochondrion</keyword>
<dbReference type="GO" id="GO:0002939">
    <property type="term" value="P:tRNA N1-guanine methylation"/>
    <property type="evidence" value="ECO:0007669"/>
    <property type="project" value="TreeGrafter"/>
</dbReference>
<dbReference type="SUPFAM" id="SSF53335">
    <property type="entry name" value="S-adenosyl-L-methionine-dependent methyltransferases"/>
    <property type="match status" value="1"/>
</dbReference>
<name>A0A7H9HUB0_9SACH</name>
<dbReference type="Gene3D" id="3.40.50.150">
    <property type="entry name" value="Vaccinia Virus protein VP39"/>
    <property type="match status" value="1"/>
</dbReference>
<keyword evidence="5 10" id="KW-0949">S-adenosyl-L-methionine</keyword>
<comment type="subunit">
    <text evidence="10">Monomer.</text>
</comment>
<comment type="similarity">
    <text evidence="1">Belongs to the class I-like SAM-binding methyltransferase superfamily. TRM5/TYW2 family.</text>
</comment>
<dbReference type="PANTHER" id="PTHR23245">
    <property type="entry name" value="TRNA METHYLTRANSFERASE"/>
    <property type="match status" value="1"/>
</dbReference>
<dbReference type="Pfam" id="PF02475">
    <property type="entry name" value="TRM5-TYW2_MTfase"/>
    <property type="match status" value="1"/>
</dbReference>
<feature type="binding site" evidence="10">
    <location>
        <position position="388"/>
    </location>
    <ligand>
        <name>S-adenosyl-L-methionine</name>
        <dbReference type="ChEBI" id="CHEBI:59789"/>
    </ligand>
</feature>
<feature type="domain" description="SAM-dependent methyltransferase TRM5/TYW2-type" evidence="11">
    <location>
        <begin position="171"/>
        <end position="481"/>
    </location>
</feature>
<dbReference type="EC" id="2.1.1.228" evidence="10"/>
<dbReference type="PANTHER" id="PTHR23245:SF36">
    <property type="entry name" value="TRNA (GUANINE(37)-N1)-METHYLTRANSFERASE"/>
    <property type="match status" value="1"/>
</dbReference>
<keyword evidence="3 10" id="KW-0489">Methyltransferase</keyword>
<evidence type="ECO:0000256" key="3">
    <source>
        <dbReference type="ARBA" id="ARBA00022603"/>
    </source>
</evidence>
<comment type="similarity">
    <text evidence="10">Belongs to the TRM5 / TYW2 family.</text>
</comment>
<dbReference type="OrthoDB" id="408788at2759"/>
<dbReference type="AlphaFoldDB" id="A0A7H9HUB0"/>
<proteinExistence type="inferred from homology"/>
<feature type="binding site" evidence="10">
    <location>
        <position position="261"/>
    </location>
    <ligand>
        <name>S-adenosyl-L-methionine</name>
        <dbReference type="ChEBI" id="CHEBI:59789"/>
    </ligand>
</feature>
<gene>
    <name evidence="10" type="primary">TRM5</name>
    <name evidence="12" type="ORF">HG537_0E02950</name>
</gene>
<dbReference type="InterPro" id="IPR029063">
    <property type="entry name" value="SAM-dependent_MTases_sf"/>
</dbReference>
<dbReference type="InterPro" id="IPR025792">
    <property type="entry name" value="tRNA_Gua_MeTrfase_euk"/>
</dbReference>
<evidence type="ECO:0000256" key="9">
    <source>
        <dbReference type="ARBA" id="ARBA00047783"/>
    </source>
</evidence>
<evidence type="ECO:0000256" key="1">
    <source>
        <dbReference type="ARBA" id="ARBA00009775"/>
    </source>
</evidence>
<protein>
    <recommendedName>
        <fullName evidence="10">tRNA (guanine(37)-N1)-methyltransferase</fullName>
        <ecNumber evidence="10">2.1.1.228</ecNumber>
    </recommendedName>
    <alternativeName>
        <fullName evidence="10">M1G-methyltransferase</fullName>
    </alternativeName>
    <alternativeName>
        <fullName evidence="10">tRNA [GM37] methyltransferase</fullName>
    </alternativeName>
    <alternativeName>
        <fullName evidence="10">tRNA methyltransferase 5</fullName>
    </alternativeName>
</protein>
<comment type="function">
    <text evidence="10">Specifically methylates the N1 position of guanosine-37 in various cytoplasmic and mitochondrial tRNAs. Methylation is not dependent on the nature of the nucleoside 5' of the target nucleoside. This is the first step in the biosynthesis of wybutosine (yW), a modified base adjacent to the anticodon of tRNAs and required for accurate decoding.</text>
</comment>
<dbReference type="FunFam" id="3.30.300.110:FF:000001">
    <property type="entry name" value="tRNA (guanine(37)-N1)-methyltransferase"/>
    <property type="match status" value="1"/>
</dbReference>
<evidence type="ECO:0000256" key="10">
    <source>
        <dbReference type="HAMAP-Rule" id="MF_03152"/>
    </source>
</evidence>
<dbReference type="GO" id="GO:0052906">
    <property type="term" value="F:tRNA (guanine(37)-N1)-methyltransferase activity"/>
    <property type="evidence" value="ECO:0007669"/>
    <property type="project" value="UniProtKB-UniRule"/>
</dbReference>
<keyword evidence="13" id="KW-1185">Reference proteome</keyword>
<evidence type="ECO:0000256" key="7">
    <source>
        <dbReference type="ARBA" id="ARBA00023128"/>
    </source>
</evidence>
<dbReference type="InterPro" id="IPR056744">
    <property type="entry name" value="TRM5/TYW2-like_N"/>
</dbReference>
<evidence type="ECO:0000256" key="8">
    <source>
        <dbReference type="ARBA" id="ARBA00023242"/>
    </source>
</evidence>